<dbReference type="NCBIfam" id="TIGR03382">
    <property type="entry name" value="GC_trans_RRR"/>
    <property type="match status" value="1"/>
</dbReference>
<name>A0A5B8Y1V3_9DELT</name>
<dbReference type="InterPro" id="IPR013783">
    <property type="entry name" value="Ig-like_fold"/>
</dbReference>
<dbReference type="RefSeq" id="WP_146964049.1">
    <property type="nucleotide sequence ID" value="NZ_CP042467.1"/>
</dbReference>
<evidence type="ECO:0000313" key="4">
    <source>
        <dbReference type="Proteomes" id="UP000321595"/>
    </source>
</evidence>
<dbReference type="EMBL" id="CP042467">
    <property type="protein sequence ID" value="QED30383.1"/>
    <property type="molecule type" value="Genomic_DNA"/>
</dbReference>
<dbReference type="SUPFAM" id="SSF81296">
    <property type="entry name" value="E set domains"/>
    <property type="match status" value="1"/>
</dbReference>
<evidence type="ECO:0000256" key="1">
    <source>
        <dbReference type="SAM" id="SignalP"/>
    </source>
</evidence>
<keyword evidence="4" id="KW-1185">Reference proteome</keyword>
<feature type="chain" id="PRO_5022975620" description="IPT/TIG domain-containing protein" evidence="1">
    <location>
        <begin position="19"/>
        <end position="454"/>
    </location>
</feature>
<dbReference type="InterPro" id="IPR017756">
    <property type="entry name" value="TM_Gly-Cys-Arg_CS"/>
</dbReference>
<keyword evidence="1" id="KW-0732">Signal</keyword>
<dbReference type="OrthoDB" id="5479351at2"/>
<protein>
    <recommendedName>
        <fullName evidence="2">IPT/TIG domain-containing protein</fullName>
    </recommendedName>
</protein>
<evidence type="ECO:0000259" key="2">
    <source>
        <dbReference type="Pfam" id="PF01833"/>
    </source>
</evidence>
<dbReference type="Gene3D" id="2.60.40.10">
    <property type="entry name" value="Immunoglobulins"/>
    <property type="match status" value="1"/>
</dbReference>
<sequence>MRLLCALVCVLLSTSAWAERIIKNDNVGESVNSPTATAQLIAGESYEAVFDIPAEYMPENSGRPLNITGVRVLMVDNPDEPGRACGRFSFEIYEEPPGASAVESTCTVIDLQTFQTSNPRHKDPGTKLFDLAQVPVPMGPLGFVIEGSPAQGNASFQDLTIAAINQNQGVNIQPIAVTTNRIRVAITALDEQCGATGQGDYFPIMVSDTDGVDGDSKNFIYGREPNFCPTFRHYVWEDFAPAFSATPGDWLIRLIVDYDDFTNPDPDMGMDMGSDMGMDDMGTSDMDEMDMGVVEDSGPDMPVGEDIDLGNNNGNNGDNNGTNNGEAGFTLSSITPDSGPSGASTDVVLVGAGFEPGVEVLIGTEAIGVRETRPGRISATVPEGLSLGTYDVIVTNPNGDTAILQDAYTVVDGEGLDRVNGADDGCGCTSTQGSGSALLVFVFLGLLRLRRRSS</sequence>
<dbReference type="InterPro" id="IPR014756">
    <property type="entry name" value="Ig_E-set"/>
</dbReference>
<proteinExistence type="predicted"/>
<accession>A0A5B8Y1V3</accession>
<organism evidence="3 4">
    <name type="scientific">Microvenator marinus</name>
    <dbReference type="NCBI Taxonomy" id="2600177"/>
    <lineage>
        <taxon>Bacteria</taxon>
        <taxon>Deltaproteobacteria</taxon>
        <taxon>Bradymonadales</taxon>
        <taxon>Microvenatoraceae</taxon>
        <taxon>Microvenator</taxon>
    </lineage>
</organism>
<reference evidence="3 4" key="1">
    <citation type="submission" date="2019-08" db="EMBL/GenBank/DDBJ databases">
        <authorList>
            <person name="Liang Q."/>
        </authorList>
    </citation>
    <scope>NUCLEOTIDE SEQUENCE [LARGE SCALE GENOMIC DNA]</scope>
    <source>
        <strain evidence="3 4">V1718</strain>
    </source>
</reference>
<dbReference type="AlphaFoldDB" id="A0A5B8Y1V3"/>
<feature type="signal peptide" evidence="1">
    <location>
        <begin position="1"/>
        <end position="18"/>
    </location>
</feature>
<dbReference type="KEGG" id="bbae:FRD01_21425"/>
<dbReference type="NCBIfam" id="TIGR03901">
    <property type="entry name" value="MYXO-CTERM"/>
    <property type="match status" value="1"/>
</dbReference>
<dbReference type="Pfam" id="PF01833">
    <property type="entry name" value="TIG"/>
    <property type="match status" value="1"/>
</dbReference>
<dbReference type="InterPro" id="IPR024038">
    <property type="entry name" value="MYXO-CTERM"/>
</dbReference>
<dbReference type="InterPro" id="IPR002909">
    <property type="entry name" value="IPT_dom"/>
</dbReference>
<dbReference type="Proteomes" id="UP000321595">
    <property type="component" value="Chromosome"/>
</dbReference>
<evidence type="ECO:0000313" key="3">
    <source>
        <dbReference type="EMBL" id="QED30383.1"/>
    </source>
</evidence>
<gene>
    <name evidence="3" type="ORF">FRD01_21425</name>
</gene>
<feature type="domain" description="IPT/TIG" evidence="2">
    <location>
        <begin position="331"/>
        <end position="401"/>
    </location>
</feature>